<dbReference type="AlphaFoldDB" id="W0JRJ1"/>
<evidence type="ECO:0008006" key="3">
    <source>
        <dbReference type="Google" id="ProtNLM"/>
    </source>
</evidence>
<dbReference type="Gene3D" id="3.30.70.100">
    <property type="match status" value="1"/>
</dbReference>
<keyword evidence="2" id="KW-1185">Reference proteome</keyword>
<dbReference type="eggNOG" id="arCOG07391">
    <property type="taxonomic scope" value="Archaea"/>
</dbReference>
<dbReference type="KEGG" id="hlr:HALLA_02790"/>
<evidence type="ECO:0000313" key="1">
    <source>
        <dbReference type="EMBL" id="AHG01326.1"/>
    </source>
</evidence>
<dbReference type="SUPFAM" id="SSF54909">
    <property type="entry name" value="Dimeric alpha+beta barrel"/>
    <property type="match status" value="1"/>
</dbReference>
<name>W0JRJ1_9EURY</name>
<dbReference type="Pfam" id="PF05336">
    <property type="entry name" value="rhaM"/>
    <property type="match status" value="1"/>
</dbReference>
<keyword evidence="1" id="KW-0614">Plasmid</keyword>
<organism evidence="1 2">
    <name type="scientific">Halostagnicola larsenii XH-48</name>
    <dbReference type="NCBI Taxonomy" id="797299"/>
    <lineage>
        <taxon>Archaea</taxon>
        <taxon>Methanobacteriati</taxon>
        <taxon>Methanobacteriota</taxon>
        <taxon>Stenosarchaea group</taxon>
        <taxon>Halobacteria</taxon>
        <taxon>Halobacteriales</taxon>
        <taxon>Natrialbaceae</taxon>
        <taxon>Halostagnicola</taxon>
    </lineage>
</organism>
<dbReference type="Proteomes" id="UP000019024">
    <property type="component" value="Plasmid unnamed"/>
</dbReference>
<reference evidence="1 2" key="1">
    <citation type="submission" date="2014-01" db="EMBL/GenBank/DDBJ databases">
        <authorList>
            <consortium name="DOE Joint Genome Institute"/>
            <person name="Anderson I."/>
            <person name="Huntemann M."/>
            <person name="Han J."/>
            <person name="Chen A."/>
            <person name="Kyrpides N."/>
            <person name="Mavromatis K."/>
            <person name="Markowitz V."/>
            <person name="Palaniappan K."/>
            <person name="Ivanova N."/>
            <person name="Schaumberg A."/>
            <person name="Pati A."/>
            <person name="Liolios K."/>
            <person name="Nordberg H.P."/>
            <person name="Cantor M.N."/>
            <person name="Hua S.X."/>
            <person name="Woyke T."/>
        </authorList>
    </citation>
    <scope>NUCLEOTIDE SEQUENCE [LARGE SCALE GENOMIC DNA]</scope>
    <source>
        <strain evidence="1 2">XH-48</strain>
        <plasmid evidence="2">1</plasmid>
    </source>
</reference>
<dbReference type="InterPro" id="IPR011008">
    <property type="entry name" value="Dimeric_a/b-barrel"/>
</dbReference>
<dbReference type="OrthoDB" id="180113at2157"/>
<evidence type="ECO:0000313" key="2">
    <source>
        <dbReference type="Proteomes" id="UP000019024"/>
    </source>
</evidence>
<gene>
    <name evidence="1" type="ORF">HALLA_02790</name>
</gene>
<dbReference type="InterPro" id="IPR008000">
    <property type="entry name" value="Rham/fucose_mutarotase"/>
</dbReference>
<protein>
    <recommendedName>
        <fullName evidence="3">L-rhamnose mutarotase</fullName>
    </recommendedName>
</protein>
<geneLocation type="plasmid" evidence="1">
    <name>unnamed</name>
</geneLocation>
<proteinExistence type="predicted"/>
<dbReference type="RefSeq" id="WP_049954257.1">
    <property type="nucleotide sequence ID" value="NZ_CP007056.1"/>
</dbReference>
<sequence>MARIAFHLEIADGQREAYREAHEDVPEWLEEAYLDSDAGLETYSVFEQDGHVFGFMELEDPEAIEEVMETSDAQARWAEQMDGITVDDDSDQWMDEVYRMI</sequence>
<accession>W0JRJ1</accession>
<dbReference type="GO" id="GO:0016857">
    <property type="term" value="F:racemase and epimerase activity, acting on carbohydrates and derivatives"/>
    <property type="evidence" value="ECO:0007669"/>
    <property type="project" value="InterPro"/>
</dbReference>
<dbReference type="HOGENOM" id="CLU_2285004_0_0_2"/>
<dbReference type="GeneID" id="25146744"/>
<dbReference type="EMBL" id="CP007056">
    <property type="protein sequence ID" value="AHG01326.1"/>
    <property type="molecule type" value="Genomic_DNA"/>
</dbReference>